<dbReference type="NCBIfam" id="TIGR00229">
    <property type="entry name" value="sensory_box"/>
    <property type="match status" value="2"/>
</dbReference>
<evidence type="ECO:0000313" key="10">
    <source>
        <dbReference type="EMBL" id="MBP1473270.1"/>
    </source>
</evidence>
<dbReference type="InterPro" id="IPR035965">
    <property type="entry name" value="PAS-like_dom_sf"/>
</dbReference>
<dbReference type="SUPFAM" id="SSF47384">
    <property type="entry name" value="Homodimeric domain of signal transducing histidine kinase"/>
    <property type="match status" value="1"/>
</dbReference>
<comment type="caution">
    <text evidence="10">The sequence shown here is derived from an EMBL/GenBank/DDBJ whole genome shotgun (WGS) entry which is preliminary data.</text>
</comment>
<dbReference type="SMART" id="SM00091">
    <property type="entry name" value="PAS"/>
    <property type="match status" value="2"/>
</dbReference>
<dbReference type="Proteomes" id="UP000823790">
    <property type="component" value="Unassembled WGS sequence"/>
</dbReference>
<dbReference type="CDD" id="cd18161">
    <property type="entry name" value="REC_hyHK_blue-like"/>
    <property type="match status" value="1"/>
</dbReference>
<dbReference type="InterPro" id="IPR013656">
    <property type="entry name" value="PAS_4"/>
</dbReference>
<dbReference type="Gene3D" id="3.30.450.20">
    <property type="entry name" value="PAS domain"/>
    <property type="match status" value="2"/>
</dbReference>
<dbReference type="InterPro" id="IPR000014">
    <property type="entry name" value="PAS"/>
</dbReference>
<dbReference type="SUPFAM" id="SSF55874">
    <property type="entry name" value="ATPase domain of HSP90 chaperone/DNA topoisomerase II/histidine kinase"/>
    <property type="match status" value="1"/>
</dbReference>
<dbReference type="Pfam" id="PF00072">
    <property type="entry name" value="Response_reg"/>
    <property type="match status" value="1"/>
</dbReference>
<dbReference type="Pfam" id="PF02518">
    <property type="entry name" value="HATPase_c"/>
    <property type="match status" value="1"/>
</dbReference>
<dbReference type="InterPro" id="IPR036097">
    <property type="entry name" value="HisK_dim/P_sf"/>
</dbReference>
<keyword evidence="3 4" id="KW-0597">Phosphoprotein</keyword>
<dbReference type="PROSITE" id="PS50113">
    <property type="entry name" value="PAC"/>
    <property type="match status" value="1"/>
</dbReference>
<feature type="domain" description="PAS" evidence="8">
    <location>
        <begin position="223"/>
        <end position="294"/>
    </location>
</feature>
<dbReference type="PROSITE" id="PS50110">
    <property type="entry name" value="RESPONSE_REGULATORY"/>
    <property type="match status" value="1"/>
</dbReference>
<keyword evidence="11" id="KW-1185">Reference proteome</keyword>
<dbReference type="SUPFAM" id="SSF55785">
    <property type="entry name" value="PYP-like sensor domain (PAS domain)"/>
    <property type="match status" value="2"/>
</dbReference>
<dbReference type="CDD" id="cd00130">
    <property type="entry name" value="PAS"/>
    <property type="match status" value="2"/>
</dbReference>
<name>A0ABS4DJQ1_9GAMM</name>
<accession>A0ABS4DJQ1</accession>
<evidence type="ECO:0000259" key="7">
    <source>
        <dbReference type="PROSITE" id="PS50110"/>
    </source>
</evidence>
<sequence>MSTHDTADDHDRSARERELAQENARLRKALERAGVDVDKALTEVDVARQATRQAHDEAVVAAHDHAAAMEQGRARLADAQALNADLRRSNEALAASQAALGRSQERFHGLFAMNTLGVMIWGPDFTMAEVNDGFVAMSGYSREEARGLSWRQLTPEEFHPVTLRAIEQLQATGESTPYEKQYLRKDGSRWWGLFAARKVGDVTLGVVLDVTTRRNVEEALRDSEEQLRLIVESARDYAIMATDPEGRVTRWLPGAAAVFGWREEEVLGRPATMIFTPEDQASGQPASEMAIAREHGVAPDVRWHLRQDGSRVFIEGHMMALRGPDGALRGYLKIGQDITERWMAEEQLRQSEAALRHLNETLEAQVDARTAELRQAVEALHAEAVDRVQVEEALRQAQKMEAVGQLTGGLAHDFNNLLTGIVGSLDLLQRRTAQGRYNDLDRYIAAARGAADRASALTHRLLAFSRRQTLDPRPTNLNALVHGMVELLRRTIGPHIRLEVDPADGLWTTLCDSNQLENALLNLCINARDAMHGGGRLVIGTANTRLDAAAAKGLDMVPGAYVALRVCDSGTGMPPEVIARAFDPFYTTKPQGQGTGLGLSMVYGFARQSGGQVRIESTPGQGTTVTIYLPRHKGEPQADAAATDVANALPAGANEAVLVVDDEPTVRMLVGEVLRELGYTAIEAADGASALRVLQSQVRVDLLVTDIGLPGGIGGRQLADTARTSRPSLRVLFITGYAENAALGPLQPGMQVMTKPFAMDALASRIRDMLGGEPS</sequence>
<evidence type="ECO:0000256" key="2">
    <source>
        <dbReference type="ARBA" id="ARBA00012438"/>
    </source>
</evidence>
<keyword evidence="5" id="KW-0175">Coiled coil</keyword>
<dbReference type="PANTHER" id="PTHR43065">
    <property type="entry name" value="SENSOR HISTIDINE KINASE"/>
    <property type="match status" value="1"/>
</dbReference>
<dbReference type="Pfam" id="PF13426">
    <property type="entry name" value="PAS_9"/>
    <property type="match status" value="1"/>
</dbReference>
<organism evidence="10 11">
    <name type="scientific">Frateuria flava</name>
    <dbReference type="NCBI Taxonomy" id="2821489"/>
    <lineage>
        <taxon>Bacteria</taxon>
        <taxon>Pseudomonadati</taxon>
        <taxon>Pseudomonadota</taxon>
        <taxon>Gammaproteobacteria</taxon>
        <taxon>Lysobacterales</taxon>
        <taxon>Rhodanobacteraceae</taxon>
        <taxon>Frateuria</taxon>
    </lineage>
</organism>
<dbReference type="InterPro" id="IPR000700">
    <property type="entry name" value="PAS-assoc_C"/>
</dbReference>
<dbReference type="InterPro" id="IPR005467">
    <property type="entry name" value="His_kinase_dom"/>
</dbReference>
<evidence type="ECO:0000256" key="3">
    <source>
        <dbReference type="ARBA" id="ARBA00022553"/>
    </source>
</evidence>
<dbReference type="SMART" id="SM00388">
    <property type="entry name" value="HisKA"/>
    <property type="match status" value="1"/>
</dbReference>
<dbReference type="InterPro" id="IPR003661">
    <property type="entry name" value="HisK_dim/P_dom"/>
</dbReference>
<dbReference type="CDD" id="cd00082">
    <property type="entry name" value="HisKA"/>
    <property type="match status" value="1"/>
</dbReference>
<dbReference type="EMBL" id="JAGJRS010000007">
    <property type="protein sequence ID" value="MBP1473270.1"/>
    <property type="molecule type" value="Genomic_DNA"/>
</dbReference>
<feature type="modified residue" description="4-aspartylphosphate" evidence="4">
    <location>
        <position position="706"/>
    </location>
</feature>
<feature type="domain" description="Response regulatory" evidence="7">
    <location>
        <begin position="656"/>
        <end position="770"/>
    </location>
</feature>
<feature type="domain" description="PAC" evidence="9">
    <location>
        <begin position="297"/>
        <end position="350"/>
    </location>
</feature>
<dbReference type="PROSITE" id="PS50112">
    <property type="entry name" value="PAS"/>
    <property type="match status" value="1"/>
</dbReference>
<dbReference type="SMART" id="SM00387">
    <property type="entry name" value="HATPase_c"/>
    <property type="match status" value="1"/>
</dbReference>
<proteinExistence type="predicted"/>
<dbReference type="InterPro" id="IPR003594">
    <property type="entry name" value="HATPase_dom"/>
</dbReference>
<dbReference type="Gene3D" id="3.40.50.2300">
    <property type="match status" value="1"/>
</dbReference>
<dbReference type="PANTHER" id="PTHR43065:SF42">
    <property type="entry name" value="TWO-COMPONENT SENSOR PPRA"/>
    <property type="match status" value="1"/>
</dbReference>
<dbReference type="Pfam" id="PF00512">
    <property type="entry name" value="HisKA"/>
    <property type="match status" value="1"/>
</dbReference>
<dbReference type="PRINTS" id="PR00344">
    <property type="entry name" value="BCTRLSENSOR"/>
</dbReference>
<evidence type="ECO:0000259" key="6">
    <source>
        <dbReference type="PROSITE" id="PS50109"/>
    </source>
</evidence>
<dbReference type="InterPro" id="IPR001789">
    <property type="entry name" value="Sig_transdc_resp-reg_receiver"/>
</dbReference>
<comment type="catalytic activity">
    <reaction evidence="1">
        <text>ATP + protein L-histidine = ADP + protein N-phospho-L-histidine.</text>
        <dbReference type="EC" id="2.7.13.3"/>
    </reaction>
</comment>
<dbReference type="Gene3D" id="3.30.565.10">
    <property type="entry name" value="Histidine kinase-like ATPase, C-terminal domain"/>
    <property type="match status" value="1"/>
</dbReference>
<feature type="coiled-coil region" evidence="5">
    <location>
        <begin position="69"/>
        <end position="96"/>
    </location>
</feature>
<gene>
    <name evidence="10" type="ORF">J7I44_03110</name>
</gene>
<evidence type="ECO:0000256" key="5">
    <source>
        <dbReference type="SAM" id="Coils"/>
    </source>
</evidence>
<evidence type="ECO:0000259" key="8">
    <source>
        <dbReference type="PROSITE" id="PS50112"/>
    </source>
</evidence>
<dbReference type="Pfam" id="PF08448">
    <property type="entry name" value="PAS_4"/>
    <property type="match status" value="1"/>
</dbReference>
<dbReference type="EC" id="2.7.13.3" evidence="2"/>
<evidence type="ECO:0000313" key="11">
    <source>
        <dbReference type="Proteomes" id="UP000823790"/>
    </source>
</evidence>
<dbReference type="RefSeq" id="WP_209615557.1">
    <property type="nucleotide sequence ID" value="NZ_JAGJRS010000007.1"/>
</dbReference>
<protein>
    <recommendedName>
        <fullName evidence="2">histidine kinase</fullName>
        <ecNumber evidence="2">2.7.13.3</ecNumber>
    </recommendedName>
</protein>
<dbReference type="InterPro" id="IPR004358">
    <property type="entry name" value="Sig_transdc_His_kin-like_C"/>
</dbReference>
<dbReference type="InterPro" id="IPR036890">
    <property type="entry name" value="HATPase_C_sf"/>
</dbReference>
<dbReference type="Gene3D" id="1.10.287.130">
    <property type="match status" value="1"/>
</dbReference>
<evidence type="ECO:0000256" key="4">
    <source>
        <dbReference type="PROSITE-ProRule" id="PRU00169"/>
    </source>
</evidence>
<dbReference type="InterPro" id="IPR011006">
    <property type="entry name" value="CheY-like_superfamily"/>
</dbReference>
<dbReference type="SUPFAM" id="SSF52172">
    <property type="entry name" value="CheY-like"/>
    <property type="match status" value="1"/>
</dbReference>
<dbReference type="PROSITE" id="PS50109">
    <property type="entry name" value="HIS_KIN"/>
    <property type="match status" value="1"/>
</dbReference>
<feature type="coiled-coil region" evidence="5">
    <location>
        <begin position="348"/>
        <end position="379"/>
    </location>
</feature>
<evidence type="ECO:0000259" key="9">
    <source>
        <dbReference type="PROSITE" id="PS50113"/>
    </source>
</evidence>
<evidence type="ECO:0000256" key="1">
    <source>
        <dbReference type="ARBA" id="ARBA00000085"/>
    </source>
</evidence>
<dbReference type="SMART" id="SM00448">
    <property type="entry name" value="REC"/>
    <property type="match status" value="1"/>
</dbReference>
<reference evidence="10 11" key="1">
    <citation type="submission" date="2021-04" db="EMBL/GenBank/DDBJ databases">
        <authorList>
            <person name="Huq M.A."/>
        </authorList>
    </citation>
    <scope>NUCLEOTIDE SEQUENCE [LARGE SCALE GENOMIC DNA]</scope>
    <source>
        <strain evidence="10 11">MAH-13</strain>
    </source>
</reference>
<feature type="domain" description="Histidine kinase" evidence="6">
    <location>
        <begin position="409"/>
        <end position="633"/>
    </location>
</feature>